<name>A0A382CVY5_9ZZZZ</name>
<feature type="non-terminal residue" evidence="1">
    <location>
        <position position="1"/>
    </location>
</feature>
<gene>
    <name evidence="1" type="ORF">METZ01_LOCUS182555</name>
</gene>
<sequence>AANSSKLEIVVPTIARAGIWAKQNFPYFVNPIIGNAFRKQLAKRTSKK</sequence>
<protein>
    <submittedName>
        <fullName evidence="1">Uncharacterized protein</fullName>
    </submittedName>
</protein>
<proteinExistence type="predicted"/>
<dbReference type="EMBL" id="UINC01036160">
    <property type="protein sequence ID" value="SVB29701.1"/>
    <property type="molecule type" value="Genomic_DNA"/>
</dbReference>
<dbReference type="AlphaFoldDB" id="A0A382CVY5"/>
<accession>A0A382CVY5</accession>
<evidence type="ECO:0000313" key="1">
    <source>
        <dbReference type="EMBL" id="SVB29701.1"/>
    </source>
</evidence>
<organism evidence="1">
    <name type="scientific">marine metagenome</name>
    <dbReference type="NCBI Taxonomy" id="408172"/>
    <lineage>
        <taxon>unclassified sequences</taxon>
        <taxon>metagenomes</taxon>
        <taxon>ecological metagenomes</taxon>
    </lineage>
</organism>
<reference evidence="1" key="1">
    <citation type="submission" date="2018-05" db="EMBL/GenBank/DDBJ databases">
        <authorList>
            <person name="Lanie J.A."/>
            <person name="Ng W.-L."/>
            <person name="Kazmierczak K.M."/>
            <person name="Andrzejewski T.M."/>
            <person name="Davidsen T.M."/>
            <person name="Wayne K.J."/>
            <person name="Tettelin H."/>
            <person name="Glass J.I."/>
            <person name="Rusch D."/>
            <person name="Podicherti R."/>
            <person name="Tsui H.-C.T."/>
            <person name="Winkler M.E."/>
        </authorList>
    </citation>
    <scope>NUCLEOTIDE SEQUENCE</scope>
</reference>